<dbReference type="InParanoid" id="D8PZC3"/>
<dbReference type="EMBL" id="GL377304">
    <property type="protein sequence ID" value="EFI98840.1"/>
    <property type="molecule type" value="Genomic_DNA"/>
</dbReference>
<feature type="domain" description="BTB" evidence="1">
    <location>
        <begin position="36"/>
        <end position="104"/>
    </location>
</feature>
<dbReference type="InterPro" id="IPR011333">
    <property type="entry name" value="SKP1/BTB/POZ_sf"/>
</dbReference>
<dbReference type="HOGENOM" id="CLU_033082_3_2_1"/>
<evidence type="ECO:0000313" key="2">
    <source>
        <dbReference type="EMBL" id="EFI98840.1"/>
    </source>
</evidence>
<dbReference type="Proteomes" id="UP000007431">
    <property type="component" value="Unassembled WGS sequence"/>
</dbReference>
<dbReference type="KEGG" id="scm:SCHCO_02532055"/>
<dbReference type="Gene3D" id="3.30.710.10">
    <property type="entry name" value="Potassium Channel Kv1.1, Chain A"/>
    <property type="match status" value="1"/>
</dbReference>
<feature type="non-terminal residue" evidence="2">
    <location>
        <position position="333"/>
    </location>
</feature>
<dbReference type="CDD" id="cd18186">
    <property type="entry name" value="BTB_POZ_ZBTB_KLHL-like"/>
    <property type="match status" value="1"/>
</dbReference>
<sequence>MSAANTDSRPGKRARTEEVLTDPAIVRSDALWFDDGNLVLQAGRTQFRVHKSILATRSIFFSDMKNLPQPLGAEEALVDGCPVVELSDDTEAVQYMLECIYDTEKLTKAPSYKQIIFALRMGHKYLVPSLFESAAERVRRQLPSQFTPYSALGTTDAFKWFDHSDNAFELLTVLREVGLEKPVPALCLFYIMEFPAEDIAYGWPNPGQTANPDDVLRMLLARDKIITTQMSYALLWSWDWNRSDRCKKSDQCNAVRSEFRTQALRRLEVLGDGLDDNVLCFKDWEYVKLGLCTHCTTQAKRMHEEGQRRFWTDMPSVLGCKPWEQLQDFKIEA</sequence>
<evidence type="ECO:0000259" key="1">
    <source>
        <dbReference type="PROSITE" id="PS50097"/>
    </source>
</evidence>
<dbReference type="eggNOG" id="ENOG502R17C">
    <property type="taxonomic scope" value="Eukaryota"/>
</dbReference>
<dbReference type="GeneID" id="9585362"/>
<dbReference type="PROSITE" id="PS50097">
    <property type="entry name" value="BTB"/>
    <property type="match status" value="1"/>
</dbReference>
<keyword evidence="3" id="KW-1185">Reference proteome</keyword>
<dbReference type="SUPFAM" id="SSF54695">
    <property type="entry name" value="POZ domain"/>
    <property type="match status" value="1"/>
</dbReference>
<reference evidence="2 3" key="1">
    <citation type="journal article" date="2010" name="Nat. Biotechnol.">
        <title>Genome sequence of the model mushroom Schizophyllum commune.</title>
        <authorList>
            <person name="Ohm R.A."/>
            <person name="de Jong J.F."/>
            <person name="Lugones L.G."/>
            <person name="Aerts A."/>
            <person name="Kothe E."/>
            <person name="Stajich J.E."/>
            <person name="de Vries R.P."/>
            <person name="Record E."/>
            <person name="Levasseur A."/>
            <person name="Baker S.E."/>
            <person name="Bartholomew K.A."/>
            <person name="Coutinho P.M."/>
            <person name="Erdmann S."/>
            <person name="Fowler T.J."/>
            <person name="Gathman A.C."/>
            <person name="Lombard V."/>
            <person name="Henrissat B."/>
            <person name="Knabe N."/>
            <person name="Kuees U."/>
            <person name="Lilly W.W."/>
            <person name="Lindquist E."/>
            <person name="Lucas S."/>
            <person name="Magnuson J.K."/>
            <person name="Piumi F."/>
            <person name="Raudaskoski M."/>
            <person name="Salamov A."/>
            <person name="Schmutz J."/>
            <person name="Schwarze F.W.M.R."/>
            <person name="vanKuyk P.A."/>
            <person name="Horton J.S."/>
            <person name="Grigoriev I.V."/>
            <person name="Woesten H.A.B."/>
        </authorList>
    </citation>
    <scope>NUCLEOTIDE SEQUENCE [LARGE SCALE GENOMIC DNA]</scope>
    <source>
        <strain evidence="3">H4-8 / FGSC 9210</strain>
    </source>
</reference>
<dbReference type="OMA" id="MARMTHY"/>
<dbReference type="InterPro" id="IPR000210">
    <property type="entry name" value="BTB/POZ_dom"/>
</dbReference>
<accession>D8PZC3</accession>
<dbReference type="AlphaFoldDB" id="D8PZC3"/>
<dbReference type="RefSeq" id="XP_003033743.1">
    <property type="nucleotide sequence ID" value="XM_003033697.1"/>
</dbReference>
<dbReference type="OrthoDB" id="2799068at2759"/>
<proteinExistence type="predicted"/>
<dbReference type="Pfam" id="PF00651">
    <property type="entry name" value="BTB"/>
    <property type="match status" value="1"/>
</dbReference>
<name>D8PZC3_SCHCM</name>
<organism evidence="3">
    <name type="scientific">Schizophyllum commune (strain H4-8 / FGSC 9210)</name>
    <name type="common">Split gill fungus</name>
    <dbReference type="NCBI Taxonomy" id="578458"/>
    <lineage>
        <taxon>Eukaryota</taxon>
        <taxon>Fungi</taxon>
        <taxon>Dikarya</taxon>
        <taxon>Basidiomycota</taxon>
        <taxon>Agaricomycotina</taxon>
        <taxon>Agaricomycetes</taxon>
        <taxon>Agaricomycetidae</taxon>
        <taxon>Agaricales</taxon>
        <taxon>Schizophyllaceae</taxon>
        <taxon>Schizophyllum</taxon>
    </lineage>
</organism>
<protein>
    <recommendedName>
        <fullName evidence="1">BTB domain-containing protein</fullName>
    </recommendedName>
</protein>
<evidence type="ECO:0000313" key="3">
    <source>
        <dbReference type="Proteomes" id="UP000007431"/>
    </source>
</evidence>
<dbReference type="SMART" id="SM00225">
    <property type="entry name" value="BTB"/>
    <property type="match status" value="1"/>
</dbReference>
<dbReference type="VEuPathDB" id="FungiDB:SCHCODRAFT_02532055"/>
<gene>
    <name evidence="2" type="ORF">SCHCODRAFT_106683</name>
</gene>